<dbReference type="EMBL" id="QZKI01000006">
    <property type="protein sequence ID" value="RJP75141.1"/>
    <property type="molecule type" value="Genomic_DNA"/>
</dbReference>
<evidence type="ECO:0000313" key="2">
    <source>
        <dbReference type="Proteomes" id="UP000285961"/>
    </source>
</evidence>
<comment type="caution">
    <text evidence="1">The sequence shown here is derived from an EMBL/GenBank/DDBJ whole genome shotgun (WGS) entry which is preliminary data.</text>
</comment>
<name>A0A419F961_9BACT</name>
<proteinExistence type="predicted"/>
<reference evidence="1 2" key="1">
    <citation type="journal article" date="2017" name="ISME J.">
        <title>Energy and carbon metabolisms in a deep terrestrial subsurface fluid microbial community.</title>
        <authorList>
            <person name="Momper L."/>
            <person name="Jungbluth S.P."/>
            <person name="Lee M.D."/>
            <person name="Amend J.P."/>
        </authorList>
    </citation>
    <scope>NUCLEOTIDE SEQUENCE [LARGE SCALE GENOMIC DNA]</scope>
    <source>
        <strain evidence="1">SURF_17</strain>
    </source>
</reference>
<dbReference type="AlphaFoldDB" id="A0A419F961"/>
<accession>A0A419F961</accession>
<gene>
    <name evidence="1" type="ORF">C4532_00940</name>
</gene>
<evidence type="ECO:0000313" key="1">
    <source>
        <dbReference type="EMBL" id="RJP75141.1"/>
    </source>
</evidence>
<dbReference type="Proteomes" id="UP000285961">
    <property type="component" value="Unassembled WGS sequence"/>
</dbReference>
<organism evidence="1 2">
    <name type="scientific">Candidatus Abyssobacteria bacterium SURF_17</name>
    <dbReference type="NCBI Taxonomy" id="2093361"/>
    <lineage>
        <taxon>Bacteria</taxon>
        <taxon>Pseudomonadati</taxon>
        <taxon>Candidatus Hydrogenedentota</taxon>
        <taxon>Candidatus Abyssobacteria</taxon>
    </lineage>
</organism>
<protein>
    <submittedName>
        <fullName evidence="1">Uncharacterized protein</fullName>
    </submittedName>
</protein>
<sequence>MFQKVFMKMIESAFRAGKGRIPEDIVRDVGSELGEFAPELRIGLADRAKGALGRTGEALKGLFEK</sequence>